<evidence type="ECO:0000313" key="1">
    <source>
        <dbReference type="EMBL" id="MBE9662339.1"/>
    </source>
</evidence>
<gene>
    <name evidence="1" type="ORF">IRJ16_10630</name>
</gene>
<dbReference type="AlphaFoldDB" id="A0A929L0N3"/>
<name>A0A929L0N3_9SPHI</name>
<accession>A0A929L0N3</accession>
<sequence length="71" mass="8199">MLHPKHEVIYCDRCSATFECKANSFTKCQCSTVQLTLNEVQYVSELYEGCLCAKCLLELQQEYREENGVVQ</sequence>
<evidence type="ECO:0000313" key="2">
    <source>
        <dbReference type="Proteomes" id="UP000622475"/>
    </source>
</evidence>
<dbReference type="Proteomes" id="UP000622475">
    <property type="component" value="Unassembled WGS sequence"/>
</dbReference>
<proteinExistence type="predicted"/>
<keyword evidence="2" id="KW-1185">Reference proteome</keyword>
<reference evidence="1" key="1">
    <citation type="submission" date="2020-10" db="EMBL/GenBank/DDBJ databases">
        <title>Mucilaginibacter mali sp. nov., isolated from rhizosphere soil of apple orchard.</title>
        <authorList>
            <person name="Lee J.-S."/>
            <person name="Kim H.S."/>
            <person name="Kim J.-S."/>
        </authorList>
    </citation>
    <scope>NUCLEOTIDE SEQUENCE</scope>
    <source>
        <strain evidence="1">KCTC 22746</strain>
    </source>
</reference>
<dbReference type="EMBL" id="JADFFL010000003">
    <property type="protein sequence ID" value="MBE9662339.1"/>
    <property type="molecule type" value="Genomic_DNA"/>
</dbReference>
<protein>
    <submittedName>
        <fullName evidence="1">Cysteine-rich CWC family protein</fullName>
    </submittedName>
</protein>
<dbReference type="Pfam" id="PF14375">
    <property type="entry name" value="Cys_rich_CWC"/>
    <property type="match status" value="1"/>
</dbReference>
<organism evidence="1 2">
    <name type="scientific">Mucilaginibacter myungsuensis</name>
    <dbReference type="NCBI Taxonomy" id="649104"/>
    <lineage>
        <taxon>Bacteria</taxon>
        <taxon>Pseudomonadati</taxon>
        <taxon>Bacteroidota</taxon>
        <taxon>Sphingobacteriia</taxon>
        <taxon>Sphingobacteriales</taxon>
        <taxon>Sphingobacteriaceae</taxon>
        <taxon>Mucilaginibacter</taxon>
    </lineage>
</organism>
<dbReference type="InterPro" id="IPR032720">
    <property type="entry name" value="Cys_rich_CWC"/>
</dbReference>
<comment type="caution">
    <text evidence="1">The sequence shown here is derived from an EMBL/GenBank/DDBJ whole genome shotgun (WGS) entry which is preliminary data.</text>
</comment>